<evidence type="ECO:0000313" key="1">
    <source>
        <dbReference type="EMBL" id="SVA83036.1"/>
    </source>
</evidence>
<accession>A0A381Z159</accession>
<protein>
    <submittedName>
        <fullName evidence="1">Uncharacterized protein</fullName>
    </submittedName>
</protein>
<dbReference type="AlphaFoldDB" id="A0A381Z159"/>
<sequence>MVVDKNQRCRIIIQCLFDNFPWINHRSGKTPLKEFYHFYNLITAIQKYHQKYFPVFIAEIVFEIIQDFIGRADKILIDDAIRQEPSGNSLGNFESEYIFIPYTIDFFQF</sequence>
<reference evidence="1" key="1">
    <citation type="submission" date="2018-05" db="EMBL/GenBank/DDBJ databases">
        <authorList>
            <person name="Lanie J.A."/>
            <person name="Ng W.-L."/>
            <person name="Kazmierczak K.M."/>
            <person name="Andrzejewski T.M."/>
            <person name="Davidsen T.M."/>
            <person name="Wayne K.J."/>
            <person name="Tettelin H."/>
            <person name="Glass J.I."/>
            <person name="Rusch D."/>
            <person name="Podicherti R."/>
            <person name="Tsui H.-C.T."/>
            <person name="Winkler M.E."/>
        </authorList>
    </citation>
    <scope>NUCLEOTIDE SEQUENCE</scope>
</reference>
<organism evidence="1">
    <name type="scientific">marine metagenome</name>
    <dbReference type="NCBI Taxonomy" id="408172"/>
    <lineage>
        <taxon>unclassified sequences</taxon>
        <taxon>metagenomes</taxon>
        <taxon>ecological metagenomes</taxon>
    </lineage>
</organism>
<proteinExistence type="predicted"/>
<dbReference type="EMBL" id="UINC01019589">
    <property type="protein sequence ID" value="SVA83036.1"/>
    <property type="molecule type" value="Genomic_DNA"/>
</dbReference>
<gene>
    <name evidence="1" type="ORF">METZ01_LOCUS135890</name>
</gene>
<name>A0A381Z159_9ZZZZ</name>